<dbReference type="GO" id="GO:0005524">
    <property type="term" value="F:ATP binding"/>
    <property type="evidence" value="ECO:0007669"/>
    <property type="project" value="UniProtKB-KW"/>
</dbReference>
<dbReference type="Gene3D" id="1.10.510.10">
    <property type="entry name" value="Transferase(Phosphotransferase) domain 1"/>
    <property type="match status" value="1"/>
</dbReference>
<organism evidence="6 7">
    <name type="scientific">Coptis chinensis</name>
    <dbReference type="NCBI Taxonomy" id="261450"/>
    <lineage>
        <taxon>Eukaryota</taxon>
        <taxon>Viridiplantae</taxon>
        <taxon>Streptophyta</taxon>
        <taxon>Embryophyta</taxon>
        <taxon>Tracheophyta</taxon>
        <taxon>Spermatophyta</taxon>
        <taxon>Magnoliopsida</taxon>
        <taxon>Ranunculales</taxon>
        <taxon>Ranunculaceae</taxon>
        <taxon>Coptidoideae</taxon>
        <taxon>Coptis</taxon>
    </lineage>
</organism>
<evidence type="ECO:0000313" key="7">
    <source>
        <dbReference type="Proteomes" id="UP000631114"/>
    </source>
</evidence>
<keyword evidence="2" id="KW-0547">Nucleotide-binding</keyword>
<keyword evidence="1" id="KW-0677">Repeat</keyword>
<dbReference type="OrthoDB" id="781312at2759"/>
<dbReference type="PROSITE" id="PS50011">
    <property type="entry name" value="PROTEIN_KINASE_DOM"/>
    <property type="match status" value="1"/>
</dbReference>
<dbReference type="PROSITE" id="PS00108">
    <property type="entry name" value="PROTEIN_KINASE_ST"/>
    <property type="match status" value="1"/>
</dbReference>
<evidence type="ECO:0000256" key="4">
    <source>
        <dbReference type="PROSITE-ProRule" id="PRU00708"/>
    </source>
</evidence>
<reference evidence="6 7" key="1">
    <citation type="submission" date="2020-10" db="EMBL/GenBank/DDBJ databases">
        <title>The Coptis chinensis genome and diversification of protoberbering-type alkaloids.</title>
        <authorList>
            <person name="Wang B."/>
            <person name="Shu S."/>
            <person name="Song C."/>
            <person name="Liu Y."/>
        </authorList>
    </citation>
    <scope>NUCLEOTIDE SEQUENCE [LARGE SCALE GENOMIC DNA]</scope>
    <source>
        <strain evidence="6">HL-2020</strain>
        <tissue evidence="6">Leaf</tissue>
    </source>
</reference>
<evidence type="ECO:0000256" key="3">
    <source>
        <dbReference type="ARBA" id="ARBA00022840"/>
    </source>
</evidence>
<dbReference type="PANTHER" id="PTHR47989:SF27">
    <property type="entry name" value="PROTEIN KINASE DOMAIN-CONTAINING PROTEIN"/>
    <property type="match status" value="1"/>
</dbReference>
<keyword evidence="7" id="KW-1185">Reference proteome</keyword>
<comment type="caution">
    <text evidence="6">The sequence shown here is derived from an EMBL/GenBank/DDBJ whole genome shotgun (WGS) entry which is preliminary data.</text>
</comment>
<evidence type="ECO:0000313" key="6">
    <source>
        <dbReference type="EMBL" id="KAF9611713.1"/>
    </source>
</evidence>
<evidence type="ECO:0000256" key="2">
    <source>
        <dbReference type="ARBA" id="ARBA00022741"/>
    </source>
</evidence>
<name>A0A835I9D2_9MAGN</name>
<proteinExistence type="predicted"/>
<dbReference type="Pfam" id="PF01535">
    <property type="entry name" value="PPR"/>
    <property type="match status" value="1"/>
</dbReference>
<dbReference type="NCBIfam" id="TIGR00756">
    <property type="entry name" value="PPR"/>
    <property type="match status" value="1"/>
</dbReference>
<dbReference type="InterPro" id="IPR011009">
    <property type="entry name" value="Kinase-like_dom_sf"/>
</dbReference>
<protein>
    <recommendedName>
        <fullName evidence="5">Protein kinase domain-containing protein</fullName>
    </recommendedName>
</protein>
<dbReference type="Pfam" id="PF00069">
    <property type="entry name" value="Pkinase"/>
    <property type="match status" value="1"/>
</dbReference>
<feature type="repeat" description="PPR" evidence="4">
    <location>
        <begin position="32"/>
        <end position="66"/>
    </location>
</feature>
<dbReference type="GO" id="GO:0004672">
    <property type="term" value="F:protein kinase activity"/>
    <property type="evidence" value="ECO:0007669"/>
    <property type="project" value="InterPro"/>
</dbReference>
<dbReference type="EMBL" id="JADFTS010000004">
    <property type="protein sequence ID" value="KAF9611713.1"/>
    <property type="molecule type" value="Genomic_DNA"/>
</dbReference>
<evidence type="ECO:0000259" key="5">
    <source>
        <dbReference type="PROSITE" id="PS50011"/>
    </source>
</evidence>
<feature type="non-terminal residue" evidence="6">
    <location>
        <position position="1"/>
    </location>
</feature>
<dbReference type="SUPFAM" id="SSF56112">
    <property type="entry name" value="Protein kinase-like (PK-like)"/>
    <property type="match status" value="1"/>
</dbReference>
<dbReference type="InterPro" id="IPR011990">
    <property type="entry name" value="TPR-like_helical_dom_sf"/>
</dbReference>
<dbReference type="InterPro" id="IPR008271">
    <property type="entry name" value="Ser/Thr_kinase_AS"/>
</dbReference>
<dbReference type="AlphaFoldDB" id="A0A835I9D2"/>
<keyword evidence="3" id="KW-0067">ATP-binding</keyword>
<dbReference type="Gene3D" id="1.25.40.10">
    <property type="entry name" value="Tetratricopeptide repeat domain"/>
    <property type="match status" value="1"/>
</dbReference>
<dbReference type="PROSITE" id="PS51375">
    <property type="entry name" value="PPR"/>
    <property type="match status" value="1"/>
</dbReference>
<evidence type="ECO:0000256" key="1">
    <source>
        <dbReference type="ARBA" id="ARBA00022737"/>
    </source>
</evidence>
<feature type="domain" description="Protein kinase" evidence="5">
    <location>
        <begin position="1"/>
        <end position="186"/>
    </location>
</feature>
<dbReference type="InterPro" id="IPR002885">
    <property type="entry name" value="PPR_rpt"/>
</dbReference>
<dbReference type="PANTHER" id="PTHR47989">
    <property type="entry name" value="OS01G0750732 PROTEIN"/>
    <property type="match status" value="1"/>
</dbReference>
<dbReference type="Proteomes" id="UP000631114">
    <property type="component" value="Unassembled WGS sequence"/>
</dbReference>
<sequence length="186" mass="21206">MTTFLKVYVRGGLFEKSRQLLLELETLDYARDEMPYCLLMDGLAKAGHVNEAKSIFNEMVTKDVKSGGKIGNVIRVFHVGPSHESTLTWEIHMKIALDAARMLTRGLEYLHENCNPPVIHRDLKSSNILLDSNFNAKVKEPNFNYFVSLSNYGLLELAHLDFKATPNFLLHSICYRLAFYSIPPIQ</sequence>
<gene>
    <name evidence="6" type="ORF">IFM89_034896</name>
</gene>
<accession>A0A835I9D2</accession>
<dbReference type="InterPro" id="IPR000719">
    <property type="entry name" value="Prot_kinase_dom"/>
</dbReference>